<evidence type="ECO:0000256" key="4">
    <source>
        <dbReference type="PROSITE-ProRule" id="PRU01248"/>
    </source>
</evidence>
<feature type="domain" description="Core-binding (CB)" evidence="6">
    <location>
        <begin position="48"/>
        <end position="129"/>
    </location>
</feature>
<keyword evidence="3" id="KW-0233">DNA recombination</keyword>
<evidence type="ECO:0000256" key="2">
    <source>
        <dbReference type="ARBA" id="ARBA00023125"/>
    </source>
</evidence>
<dbReference type="InterPro" id="IPR011010">
    <property type="entry name" value="DNA_brk_join_enz"/>
</dbReference>
<dbReference type="GO" id="GO:0003677">
    <property type="term" value="F:DNA binding"/>
    <property type="evidence" value="ECO:0007669"/>
    <property type="project" value="UniProtKB-UniRule"/>
</dbReference>
<dbReference type="InterPro" id="IPR010998">
    <property type="entry name" value="Integrase_recombinase_N"/>
</dbReference>
<dbReference type="GO" id="GO:0015074">
    <property type="term" value="P:DNA integration"/>
    <property type="evidence" value="ECO:0007669"/>
    <property type="project" value="InterPro"/>
</dbReference>
<dbReference type="PROSITE" id="PS51898">
    <property type="entry name" value="TYR_RECOMBINASE"/>
    <property type="match status" value="1"/>
</dbReference>
<dbReference type="PANTHER" id="PTHR30349:SF41">
    <property type="entry name" value="INTEGRASE_RECOMBINASE PROTEIN MJ0367-RELATED"/>
    <property type="match status" value="1"/>
</dbReference>
<dbReference type="SUPFAM" id="SSF56349">
    <property type="entry name" value="DNA breaking-rejoining enzymes"/>
    <property type="match status" value="1"/>
</dbReference>
<dbReference type="Proteomes" id="UP000178808">
    <property type="component" value="Unassembled WGS sequence"/>
</dbReference>
<name>A0A1G1Z6Z0_9BACT</name>
<dbReference type="AlphaFoldDB" id="A0A1G1Z6Z0"/>
<dbReference type="PANTHER" id="PTHR30349">
    <property type="entry name" value="PHAGE INTEGRASE-RELATED"/>
    <property type="match status" value="1"/>
</dbReference>
<evidence type="ECO:0000313" key="8">
    <source>
        <dbReference type="Proteomes" id="UP000178808"/>
    </source>
</evidence>
<dbReference type="InterPro" id="IPR013762">
    <property type="entry name" value="Integrase-like_cat_sf"/>
</dbReference>
<dbReference type="EMBL" id="MHIZ01000031">
    <property type="protein sequence ID" value="OGY59650.1"/>
    <property type="molecule type" value="Genomic_DNA"/>
</dbReference>
<accession>A0A1G1Z6Z0</accession>
<dbReference type="Gene3D" id="1.10.443.10">
    <property type="entry name" value="Intergrase catalytic core"/>
    <property type="match status" value="1"/>
</dbReference>
<evidence type="ECO:0000256" key="3">
    <source>
        <dbReference type="ARBA" id="ARBA00023172"/>
    </source>
</evidence>
<comment type="similarity">
    <text evidence="1">Belongs to the 'phage' integrase family.</text>
</comment>
<dbReference type="GO" id="GO:0006310">
    <property type="term" value="P:DNA recombination"/>
    <property type="evidence" value="ECO:0007669"/>
    <property type="project" value="UniProtKB-KW"/>
</dbReference>
<evidence type="ECO:0000259" key="5">
    <source>
        <dbReference type="PROSITE" id="PS51898"/>
    </source>
</evidence>
<dbReference type="PROSITE" id="PS51900">
    <property type="entry name" value="CB"/>
    <property type="match status" value="1"/>
</dbReference>
<dbReference type="Gene3D" id="1.10.150.130">
    <property type="match status" value="1"/>
</dbReference>
<comment type="caution">
    <text evidence="7">The sequence shown here is derived from an EMBL/GenBank/DDBJ whole genome shotgun (WGS) entry which is preliminary data.</text>
</comment>
<evidence type="ECO:0008006" key="9">
    <source>
        <dbReference type="Google" id="ProtNLM"/>
    </source>
</evidence>
<feature type="domain" description="Tyr recombinase" evidence="5">
    <location>
        <begin position="150"/>
        <end position="330"/>
    </location>
</feature>
<protein>
    <recommendedName>
        <fullName evidence="9">Tyr recombinase domain-containing protein</fullName>
    </recommendedName>
</protein>
<sequence>MGKWDDKTIHMQEPKFYNLLKVMERHDKTADASARAVQRLKADQSALPPLLAKCADYWRYDEELAGETVAKYVTTLNRLFRDLPHVLSPADLRLDDITELKKTMKQRGVGPSGINSAVFALRKFLTYCRDVQKLKVLDPKEIQKARELRREVVYLDRQELISFFRTMNVKTKRGLRMRTLVHVLLTTGMRISEALSLNRDDIDWERKEAVIIGKGSKQRTVYFTDECLRWLKVYLSMRADGNHALFVTFGSRPKRLQRYDLSKSFRHYARLAGINKRLTPNILRHTFGTILMENGAPLPHIQKLLGHSDIKTTAKYYLGADKEAVKKSHERYLR</sequence>
<dbReference type="InterPro" id="IPR050090">
    <property type="entry name" value="Tyrosine_recombinase_XerCD"/>
</dbReference>
<organism evidence="7 8">
    <name type="scientific">Candidatus Colwellbacteria bacterium RIFCSPLOWO2_02_FULL_44_20b</name>
    <dbReference type="NCBI Taxonomy" id="1797691"/>
    <lineage>
        <taxon>Bacteria</taxon>
        <taxon>Candidatus Colwelliibacteriota</taxon>
    </lineage>
</organism>
<dbReference type="Pfam" id="PF00589">
    <property type="entry name" value="Phage_integrase"/>
    <property type="match status" value="1"/>
</dbReference>
<proteinExistence type="inferred from homology"/>
<dbReference type="InterPro" id="IPR002104">
    <property type="entry name" value="Integrase_catalytic"/>
</dbReference>
<evidence type="ECO:0000313" key="7">
    <source>
        <dbReference type="EMBL" id="OGY59650.1"/>
    </source>
</evidence>
<evidence type="ECO:0000259" key="6">
    <source>
        <dbReference type="PROSITE" id="PS51900"/>
    </source>
</evidence>
<keyword evidence="2 4" id="KW-0238">DNA-binding</keyword>
<dbReference type="InterPro" id="IPR044068">
    <property type="entry name" value="CB"/>
</dbReference>
<reference evidence="7 8" key="1">
    <citation type="journal article" date="2016" name="Nat. Commun.">
        <title>Thousands of microbial genomes shed light on interconnected biogeochemical processes in an aquifer system.</title>
        <authorList>
            <person name="Anantharaman K."/>
            <person name="Brown C.T."/>
            <person name="Hug L.A."/>
            <person name="Sharon I."/>
            <person name="Castelle C.J."/>
            <person name="Probst A.J."/>
            <person name="Thomas B.C."/>
            <person name="Singh A."/>
            <person name="Wilkins M.J."/>
            <person name="Karaoz U."/>
            <person name="Brodie E.L."/>
            <person name="Williams K.H."/>
            <person name="Hubbard S.S."/>
            <person name="Banfield J.F."/>
        </authorList>
    </citation>
    <scope>NUCLEOTIDE SEQUENCE [LARGE SCALE GENOMIC DNA]</scope>
</reference>
<evidence type="ECO:0000256" key="1">
    <source>
        <dbReference type="ARBA" id="ARBA00008857"/>
    </source>
</evidence>
<gene>
    <name evidence="7" type="ORF">A3I31_00560</name>
</gene>